<dbReference type="GO" id="GO:0016034">
    <property type="term" value="F:maleylacetoacetate isomerase activity"/>
    <property type="evidence" value="ECO:0007669"/>
    <property type="project" value="TreeGrafter"/>
</dbReference>
<organism evidence="3 4">
    <name type="scientific">Caldimonas caldifontis</name>
    <dbReference type="NCBI Taxonomy" id="1452508"/>
    <lineage>
        <taxon>Bacteria</taxon>
        <taxon>Pseudomonadati</taxon>
        <taxon>Pseudomonadota</taxon>
        <taxon>Betaproteobacteria</taxon>
        <taxon>Burkholderiales</taxon>
        <taxon>Sphaerotilaceae</taxon>
        <taxon>Caldimonas</taxon>
    </lineage>
</organism>
<dbReference type="Gene3D" id="3.40.30.10">
    <property type="entry name" value="Glutaredoxin"/>
    <property type="match status" value="1"/>
</dbReference>
<dbReference type="Pfam" id="PF13409">
    <property type="entry name" value="GST_N_2"/>
    <property type="match status" value="1"/>
</dbReference>
<dbReference type="AlphaFoldDB" id="A0A2S5SV75"/>
<dbReference type="GO" id="GO:0006749">
    <property type="term" value="P:glutathione metabolic process"/>
    <property type="evidence" value="ECO:0007669"/>
    <property type="project" value="TreeGrafter"/>
</dbReference>
<reference evidence="3 4" key="1">
    <citation type="submission" date="2018-02" db="EMBL/GenBank/DDBJ databases">
        <title>Reclassifiation of [Polyangium] brachysporum DSM 7029 as Guopingzhaonella breviflexa gen. nov., sp. nov., a member of the family Comamonadaceae.</title>
        <authorList>
            <person name="Tang B."/>
        </authorList>
    </citation>
    <scope>NUCLEOTIDE SEQUENCE [LARGE SCALE GENOMIC DNA]</scope>
    <source>
        <strain evidence="3 4">BCRC 80649</strain>
    </source>
</reference>
<name>A0A2S5SV75_9BURK</name>
<keyword evidence="3" id="KW-0808">Transferase</keyword>
<dbReference type="InterPro" id="IPR036282">
    <property type="entry name" value="Glutathione-S-Trfase_C_sf"/>
</dbReference>
<dbReference type="RefSeq" id="WP_104302240.1">
    <property type="nucleotide sequence ID" value="NZ_PSNX01000006.1"/>
</dbReference>
<dbReference type="PANTHER" id="PTHR42673:SF4">
    <property type="entry name" value="MALEYLACETOACETATE ISOMERASE"/>
    <property type="match status" value="1"/>
</dbReference>
<accession>A0A2S5SV75</accession>
<evidence type="ECO:0000259" key="2">
    <source>
        <dbReference type="PROSITE" id="PS50405"/>
    </source>
</evidence>
<gene>
    <name evidence="3" type="ORF">C1704_08215</name>
</gene>
<dbReference type="InterPro" id="IPR004045">
    <property type="entry name" value="Glutathione_S-Trfase_N"/>
</dbReference>
<dbReference type="Pfam" id="PF13410">
    <property type="entry name" value="GST_C_2"/>
    <property type="match status" value="1"/>
</dbReference>
<dbReference type="CDD" id="cd03194">
    <property type="entry name" value="GST_C_3"/>
    <property type="match status" value="1"/>
</dbReference>
<sequence length="229" mass="25846">MLQLVIGNKNYSSWSLRAWLLLAHFGIPFEETKLRLSFSEGSEFKRRLASLTPTGQVPVLVDGDLAIWDTLAIAETLAEAHPDKRMWPTDRRQRARARSLCAEMHAGFSALRSHCPMNIEADLSAVGAELMRNRPEVVRDLQRIVQMWTGQLDAHGGPWLFGAEVTIPDLFFAPVCTRIRTYDLPVPPAVEAYIERIQALPAMQAWVAEALAEQDFLDFDEPYRQSRAG</sequence>
<proteinExistence type="predicted"/>
<dbReference type="PROSITE" id="PS50404">
    <property type="entry name" value="GST_NTER"/>
    <property type="match status" value="1"/>
</dbReference>
<dbReference type="SUPFAM" id="SSF47616">
    <property type="entry name" value="GST C-terminal domain-like"/>
    <property type="match status" value="1"/>
</dbReference>
<evidence type="ECO:0000313" key="3">
    <source>
        <dbReference type="EMBL" id="PPE66641.1"/>
    </source>
</evidence>
<dbReference type="SFLD" id="SFLDS00019">
    <property type="entry name" value="Glutathione_Transferase_(cytos"/>
    <property type="match status" value="1"/>
</dbReference>
<dbReference type="SUPFAM" id="SSF52833">
    <property type="entry name" value="Thioredoxin-like"/>
    <property type="match status" value="1"/>
</dbReference>
<evidence type="ECO:0000313" key="4">
    <source>
        <dbReference type="Proteomes" id="UP000238605"/>
    </source>
</evidence>
<dbReference type="PROSITE" id="PS50405">
    <property type="entry name" value="GST_CTER"/>
    <property type="match status" value="1"/>
</dbReference>
<dbReference type="InterPro" id="IPR010987">
    <property type="entry name" value="Glutathione-S-Trfase_C-like"/>
</dbReference>
<comment type="caution">
    <text evidence="3">The sequence shown here is derived from an EMBL/GenBank/DDBJ whole genome shotgun (WGS) entry which is preliminary data.</text>
</comment>
<dbReference type="InterPro" id="IPR040079">
    <property type="entry name" value="Glutathione_S-Trfase"/>
</dbReference>
<feature type="domain" description="GST N-terminal" evidence="1">
    <location>
        <begin position="2"/>
        <end position="85"/>
    </location>
</feature>
<dbReference type="Proteomes" id="UP000238605">
    <property type="component" value="Unassembled WGS sequence"/>
</dbReference>
<dbReference type="Gene3D" id="1.20.1050.10">
    <property type="match status" value="1"/>
</dbReference>
<evidence type="ECO:0000259" key="1">
    <source>
        <dbReference type="PROSITE" id="PS50404"/>
    </source>
</evidence>
<keyword evidence="4" id="KW-1185">Reference proteome</keyword>
<feature type="domain" description="GST C-terminal" evidence="2">
    <location>
        <begin position="90"/>
        <end position="219"/>
    </location>
</feature>
<dbReference type="InterPro" id="IPR036249">
    <property type="entry name" value="Thioredoxin-like_sf"/>
</dbReference>
<dbReference type="GO" id="GO:0006559">
    <property type="term" value="P:L-phenylalanine catabolic process"/>
    <property type="evidence" value="ECO:0007669"/>
    <property type="project" value="TreeGrafter"/>
</dbReference>
<dbReference type="EMBL" id="PSNX01000006">
    <property type="protein sequence ID" value="PPE66641.1"/>
    <property type="molecule type" value="Genomic_DNA"/>
</dbReference>
<protein>
    <submittedName>
        <fullName evidence="3">Glutathione S-transferase</fullName>
    </submittedName>
</protein>
<dbReference type="PANTHER" id="PTHR42673">
    <property type="entry name" value="MALEYLACETOACETATE ISOMERASE"/>
    <property type="match status" value="1"/>
</dbReference>
<dbReference type="GO" id="GO:0004364">
    <property type="term" value="F:glutathione transferase activity"/>
    <property type="evidence" value="ECO:0007669"/>
    <property type="project" value="TreeGrafter"/>
</dbReference>
<dbReference type="OrthoDB" id="9799538at2"/>
<dbReference type="CDD" id="cd03043">
    <property type="entry name" value="GST_N_1"/>
    <property type="match status" value="1"/>
</dbReference>